<dbReference type="Gene3D" id="3.20.20.80">
    <property type="entry name" value="Glycosidases"/>
    <property type="match status" value="1"/>
</dbReference>
<evidence type="ECO:0000313" key="1">
    <source>
        <dbReference type="EMBL" id="MBE8718352.1"/>
    </source>
</evidence>
<dbReference type="Pfam" id="PF14307">
    <property type="entry name" value="Glyco_tran_WbsX"/>
    <property type="match status" value="1"/>
</dbReference>
<reference evidence="1" key="1">
    <citation type="submission" date="2018-07" db="EMBL/GenBank/DDBJ databases">
        <title>Genome assembly of strain Ka43.</title>
        <authorList>
            <person name="Kukolya J."/>
            <person name="Nagy I."/>
            <person name="Horvath B."/>
            <person name="Toth A."/>
        </authorList>
    </citation>
    <scope>NUCLEOTIDE SEQUENCE</scope>
    <source>
        <strain evidence="1">KB43</strain>
    </source>
</reference>
<gene>
    <name evidence="1" type="ORF">C4F51_14245</name>
</gene>
<name>A0A928V7Z1_9GAMM</name>
<dbReference type="Proteomes" id="UP000652567">
    <property type="component" value="Unassembled WGS sequence"/>
</dbReference>
<comment type="caution">
    <text evidence="1">The sequence shown here is derived from an EMBL/GenBank/DDBJ whole genome shotgun (WGS) entry which is preliminary data.</text>
</comment>
<sequence length="814" mass="94869">MNINFGKNSEGLKMNKTYQKTTLQEANEAFQAGLYQAALDLYITAIRNNRSLEKITKINISLSLSRLGFEHDDESVNTYLKSHLRPKSPEVGVHIEPTDFPLVYENSVDAEFYMSMYPDIQAANADPFVHYTTWGWKEGRLPNSWFDPNFYREQYIDAKETNQDPLAHYIEIGQYEKRKTKTFSISSVPKYIKKEIPTISFDETSEAYVDFKVQPEIASKIKALAFYLPQFHPFPENDAWWGKGFTEWSNVAKAKPNYDGHYQPHLPIHNGFYDLRVPEVMVEQARLAKNYGIYGFNFYYYWFDGKVLMHKPFEMLLNNKDVDIKYCLTWANENWTRRWDGAENDVLIGQNHCESDSIKFIEHLYQYFEDDRYITIDGKPVLIIYRANIIPDMAETIELWQRKAREAGFPGLYLIGAQTFGFKNPKEFGFDASMEFPPHTVKSNKINDSLDIVNANFAGNIYDYEEVVRNSCTEKEFTYKCFRTAMLSWDNTARKQDNSHTFANFTLLKYKQWLTHIATRTHDTATLSDQEKFIFINAWNEWAEGTHLEPDRKHGYGYLQATYDVLKEFDIKNVEKLSTEQPVRKNNYAVILHIHYTDIWDEISHYLKNLKGYGFDLFVTLTNTQNNIVDLIKKDYPDAYVNLVENRGRDIRPFIETYRKIKNLDYDAVCKIHSKKSVYRNDGDNIRNEIYESLLGTKDLIGSILEKFDQEANVLGLLVPKKYFIPHTSKNMSYDRDIVLGLSALLDLDFSYSDFPAGSMYWFAPRALSGLEMIEDHYFEPEEGLADGTIAHGIERIICSLAEKNGFIGRSYES</sequence>
<proteinExistence type="predicted"/>
<protein>
    <submittedName>
        <fullName evidence="1">Rhamnan synthesis protein F</fullName>
    </submittedName>
</protein>
<dbReference type="EMBL" id="PRDL01000001">
    <property type="protein sequence ID" value="MBE8718352.1"/>
    <property type="molecule type" value="Genomic_DNA"/>
</dbReference>
<dbReference type="InterPro" id="IPR007739">
    <property type="entry name" value="RgpF"/>
</dbReference>
<dbReference type="AlphaFoldDB" id="A0A928V7Z1"/>
<dbReference type="PANTHER" id="PTHR41244">
    <property type="entry name" value="RHAMNAN SYNTHESIS F"/>
    <property type="match status" value="1"/>
</dbReference>
<dbReference type="CDD" id="cd11579">
    <property type="entry name" value="Glyco_tran_WbsX"/>
    <property type="match status" value="1"/>
</dbReference>
<dbReference type="PANTHER" id="PTHR41244:SF1">
    <property type="entry name" value="GLYCOSYLTRANSFERASE"/>
    <property type="match status" value="1"/>
</dbReference>
<keyword evidence="2" id="KW-1185">Reference proteome</keyword>
<evidence type="ECO:0000313" key="2">
    <source>
        <dbReference type="Proteomes" id="UP000652567"/>
    </source>
</evidence>
<dbReference type="InterPro" id="IPR032719">
    <property type="entry name" value="WbsX"/>
</dbReference>
<organism evidence="1 2">
    <name type="scientific">Cellvibrio polysaccharolyticus</name>
    <dbReference type="NCBI Taxonomy" id="2082724"/>
    <lineage>
        <taxon>Bacteria</taxon>
        <taxon>Pseudomonadati</taxon>
        <taxon>Pseudomonadota</taxon>
        <taxon>Gammaproteobacteria</taxon>
        <taxon>Cellvibrionales</taxon>
        <taxon>Cellvibrionaceae</taxon>
        <taxon>Cellvibrio</taxon>
    </lineage>
</organism>
<dbReference type="Pfam" id="PF05045">
    <property type="entry name" value="RgpF"/>
    <property type="match status" value="1"/>
</dbReference>
<accession>A0A928V7Z1</accession>